<organism evidence="1 2">
    <name type="scientific">Fusarium acuminatum</name>
    <dbReference type="NCBI Taxonomy" id="5515"/>
    <lineage>
        <taxon>Eukaryota</taxon>
        <taxon>Fungi</taxon>
        <taxon>Dikarya</taxon>
        <taxon>Ascomycota</taxon>
        <taxon>Pezizomycotina</taxon>
        <taxon>Sordariomycetes</taxon>
        <taxon>Hypocreomycetidae</taxon>
        <taxon>Hypocreales</taxon>
        <taxon>Nectriaceae</taxon>
        <taxon>Fusarium</taxon>
        <taxon>Fusarium tricinctum species complex</taxon>
    </lineage>
</organism>
<accession>A0ABZ2X9P8</accession>
<sequence>MCQNTFAVYAPCAHSVHLSKEKCKDAKSIANSMTKALTGEGCKYQPDNIMRLVVDWCPDCKTGFQEVIRCLYIVPATYRSLWDPRLMERYWAIKSQNRCFSAIDAKTIGRKAFASRDRIDYLPISHGGPPASENTTWELYALEAVVLRLNPVSVSIEGSSCKPAGESSVQFHLCTLALRATTKKAYSFGNVE</sequence>
<name>A0ABZ2X9P8_9HYPO</name>
<evidence type="ECO:0000313" key="2">
    <source>
        <dbReference type="Proteomes" id="UP001489902"/>
    </source>
</evidence>
<proteinExistence type="predicted"/>
<protein>
    <submittedName>
        <fullName evidence="1">Palmitoyl hydrolase</fullName>
    </submittedName>
</protein>
<dbReference type="Proteomes" id="UP001489902">
    <property type="component" value="Chromosome 6"/>
</dbReference>
<keyword evidence="2" id="KW-1185">Reference proteome</keyword>
<dbReference type="GO" id="GO:0016787">
    <property type="term" value="F:hydrolase activity"/>
    <property type="evidence" value="ECO:0007669"/>
    <property type="project" value="UniProtKB-KW"/>
</dbReference>
<evidence type="ECO:0000313" key="1">
    <source>
        <dbReference type="EMBL" id="WZH49195.1"/>
    </source>
</evidence>
<gene>
    <name evidence="1" type="ORF">QYS62_010389</name>
</gene>
<dbReference type="EMBL" id="CP151265">
    <property type="protein sequence ID" value="WZH49195.1"/>
    <property type="molecule type" value="Genomic_DNA"/>
</dbReference>
<reference evidence="1 2" key="1">
    <citation type="submission" date="2024-04" db="EMBL/GenBank/DDBJ databases">
        <title>Complete genome sequence of Fusarium acuminatum.</title>
        <authorList>
            <person name="Lan B."/>
        </authorList>
    </citation>
    <scope>NUCLEOTIDE SEQUENCE [LARGE SCALE GENOMIC DNA]</scope>
    <source>
        <strain evidence="1">1A</strain>
    </source>
</reference>
<keyword evidence="1" id="KW-0378">Hydrolase</keyword>